<keyword evidence="3 10" id="KW-1134">Transmembrane beta strand</keyword>
<dbReference type="Pfam" id="PF07715">
    <property type="entry name" value="Plug"/>
    <property type="match status" value="1"/>
</dbReference>
<dbReference type="GO" id="GO:0044718">
    <property type="term" value="P:siderophore transmembrane transport"/>
    <property type="evidence" value="ECO:0007669"/>
    <property type="project" value="TreeGrafter"/>
</dbReference>
<dbReference type="InterPro" id="IPR039426">
    <property type="entry name" value="TonB-dep_rcpt-like"/>
</dbReference>
<keyword evidence="2 10" id="KW-0813">Transport</keyword>
<dbReference type="AlphaFoldDB" id="A0A413IL59"/>
<comment type="caution">
    <text evidence="14">The sequence shown here is derived from an EMBL/GenBank/DDBJ whole genome shotgun (WGS) entry which is preliminary data.</text>
</comment>
<evidence type="ECO:0000256" key="11">
    <source>
        <dbReference type="RuleBase" id="RU003357"/>
    </source>
</evidence>
<evidence type="ECO:0000256" key="2">
    <source>
        <dbReference type="ARBA" id="ARBA00022448"/>
    </source>
</evidence>
<feature type="domain" description="TonB-dependent receptor plug" evidence="13">
    <location>
        <begin position="46"/>
        <end position="142"/>
    </location>
</feature>
<keyword evidence="6 11" id="KW-0798">TonB box</keyword>
<dbReference type="OrthoDB" id="9762903at2"/>
<dbReference type="InterPro" id="IPR037066">
    <property type="entry name" value="Plug_dom_sf"/>
</dbReference>
<dbReference type="GO" id="GO:0015344">
    <property type="term" value="F:siderophore uptake transmembrane transporter activity"/>
    <property type="evidence" value="ECO:0007669"/>
    <property type="project" value="TreeGrafter"/>
</dbReference>
<evidence type="ECO:0000313" key="14">
    <source>
        <dbReference type="EMBL" id="RGY14692.1"/>
    </source>
</evidence>
<dbReference type="InterPro" id="IPR000531">
    <property type="entry name" value="Beta-barrel_TonB"/>
</dbReference>
<evidence type="ECO:0000256" key="7">
    <source>
        <dbReference type="ARBA" id="ARBA00023136"/>
    </source>
</evidence>
<evidence type="ECO:0000259" key="12">
    <source>
        <dbReference type="Pfam" id="PF00593"/>
    </source>
</evidence>
<evidence type="ECO:0000313" key="15">
    <source>
        <dbReference type="Proteomes" id="UP000286063"/>
    </source>
</evidence>
<gene>
    <name evidence="14" type="ORF">DXA50_14460</name>
</gene>
<evidence type="ECO:0000256" key="3">
    <source>
        <dbReference type="ARBA" id="ARBA00022452"/>
    </source>
</evidence>
<sequence>MKLIVFGVILWCSLFGNYSWAQKVDTTKVYNIDEVVVSAKRVQKEVIPVQTMEGPVLQRLTVHSVADALRYFSGVQIKDYGGIGGLKTVNIRAMGTKHVGVFYDGIELGNAQNGTVDLGRFSLDNMEAISLYNGQRSAIFQSAKDFGSAGSIYMTSRTPRFTDGKKYNAKVTFKTGSFGVANPSVLFEHRLGKHVSGAFSSEYMYTTGKYKFSYKKKNGYDTTEVRKNGDVSALRVEYGVFGRMNDGEWKAKAYFYDSERGYPGASVREEPGKFKHQDRQWDSNFFLQGSFLRHFSGYSLQMNAKYAYDYLHYLSDPRLDVSTMYVNNHFRQHEIYVSSANMFAILPFWNVDVSVDFQWNKLNADLVDFVYPTRYTTLGAVATALHFDRFKFQASVLGTFVHERTKVANGAADDMQEYTPTVVMAWQPFRVADFNVRAFYKRVFRMPTLNDLYYTFIGNINLEPEYTNQYNVGATYNRNFDKGVLQGLDVQVDAYYNEVSDKIIAMPTSNQFRWTMVNLGEVEIRGVDVAVQSNWRFCQHWLLDARVNYTYQKAQDFTKKESTYYGDQIPYIPWHSGSLILNGTYKSWFLNYSFIYTGKRYEASANIPENRAKEWYTSDFSLSKNFSWRKTAIRLTAEVNNIFNQQYEVVQCYPMPGTNVKFIINIEI</sequence>
<dbReference type="GO" id="GO:0009279">
    <property type="term" value="C:cell outer membrane"/>
    <property type="evidence" value="ECO:0007669"/>
    <property type="project" value="UniProtKB-SubCell"/>
</dbReference>
<dbReference type="EMBL" id="QSCR01000028">
    <property type="protein sequence ID" value="RGY14692.1"/>
    <property type="molecule type" value="Genomic_DNA"/>
</dbReference>
<keyword evidence="8 14" id="KW-0675">Receptor</keyword>
<dbReference type="RefSeq" id="WP_117775427.1">
    <property type="nucleotide sequence ID" value="NZ_CAJUBB010000002.1"/>
</dbReference>
<dbReference type="PANTHER" id="PTHR30069">
    <property type="entry name" value="TONB-DEPENDENT OUTER MEMBRANE RECEPTOR"/>
    <property type="match status" value="1"/>
</dbReference>
<dbReference type="InterPro" id="IPR036942">
    <property type="entry name" value="Beta-barrel_TonB_sf"/>
</dbReference>
<proteinExistence type="inferred from homology"/>
<evidence type="ECO:0000256" key="10">
    <source>
        <dbReference type="PROSITE-ProRule" id="PRU01360"/>
    </source>
</evidence>
<dbReference type="InterPro" id="IPR012910">
    <property type="entry name" value="Plug_dom"/>
</dbReference>
<comment type="subcellular location">
    <subcellularLocation>
        <location evidence="1 10">Cell outer membrane</location>
        <topology evidence="1 10">Multi-pass membrane protein</topology>
    </subcellularLocation>
</comment>
<name>A0A413IL59_9BACT</name>
<evidence type="ECO:0000256" key="9">
    <source>
        <dbReference type="ARBA" id="ARBA00023237"/>
    </source>
</evidence>
<keyword evidence="4 10" id="KW-0812">Transmembrane</keyword>
<dbReference type="Pfam" id="PF00593">
    <property type="entry name" value="TonB_dep_Rec_b-barrel"/>
    <property type="match status" value="1"/>
</dbReference>
<keyword evidence="7 10" id="KW-0472">Membrane</keyword>
<evidence type="ECO:0000256" key="6">
    <source>
        <dbReference type="ARBA" id="ARBA00023077"/>
    </source>
</evidence>
<evidence type="ECO:0000256" key="1">
    <source>
        <dbReference type="ARBA" id="ARBA00004571"/>
    </source>
</evidence>
<comment type="similarity">
    <text evidence="10 11">Belongs to the TonB-dependent receptor family.</text>
</comment>
<accession>A0A413IL59</accession>
<keyword evidence="9 10" id="KW-0998">Cell outer membrane</keyword>
<dbReference type="SUPFAM" id="SSF56935">
    <property type="entry name" value="Porins"/>
    <property type="match status" value="1"/>
</dbReference>
<reference evidence="14 15" key="1">
    <citation type="submission" date="2018-08" db="EMBL/GenBank/DDBJ databases">
        <title>A genome reference for cultivated species of the human gut microbiota.</title>
        <authorList>
            <person name="Zou Y."/>
            <person name="Xue W."/>
            <person name="Luo G."/>
        </authorList>
    </citation>
    <scope>NUCLEOTIDE SEQUENCE [LARGE SCALE GENOMIC DNA]</scope>
    <source>
        <strain evidence="14 15">OF02-7</strain>
    </source>
</reference>
<evidence type="ECO:0000256" key="5">
    <source>
        <dbReference type="ARBA" id="ARBA00022729"/>
    </source>
</evidence>
<organism evidence="14 15">
    <name type="scientific">Butyricimonas virosa</name>
    <dbReference type="NCBI Taxonomy" id="544645"/>
    <lineage>
        <taxon>Bacteria</taxon>
        <taxon>Pseudomonadati</taxon>
        <taxon>Bacteroidota</taxon>
        <taxon>Bacteroidia</taxon>
        <taxon>Bacteroidales</taxon>
        <taxon>Odoribacteraceae</taxon>
        <taxon>Butyricimonas</taxon>
    </lineage>
</organism>
<keyword evidence="5" id="KW-0732">Signal</keyword>
<dbReference type="PANTHER" id="PTHR30069:SF29">
    <property type="entry name" value="HEMOGLOBIN AND HEMOGLOBIN-HAPTOGLOBIN-BINDING PROTEIN 1-RELATED"/>
    <property type="match status" value="1"/>
</dbReference>
<evidence type="ECO:0000259" key="13">
    <source>
        <dbReference type="Pfam" id="PF07715"/>
    </source>
</evidence>
<dbReference type="PROSITE" id="PS52016">
    <property type="entry name" value="TONB_DEPENDENT_REC_3"/>
    <property type="match status" value="1"/>
</dbReference>
<evidence type="ECO:0000256" key="4">
    <source>
        <dbReference type="ARBA" id="ARBA00022692"/>
    </source>
</evidence>
<dbReference type="Proteomes" id="UP000286063">
    <property type="component" value="Unassembled WGS sequence"/>
</dbReference>
<feature type="domain" description="TonB-dependent receptor-like beta-barrel" evidence="12">
    <location>
        <begin position="230"/>
        <end position="642"/>
    </location>
</feature>
<dbReference type="Gene3D" id="2.170.130.10">
    <property type="entry name" value="TonB-dependent receptor, plug domain"/>
    <property type="match status" value="1"/>
</dbReference>
<dbReference type="Gene3D" id="2.40.170.20">
    <property type="entry name" value="TonB-dependent receptor, beta-barrel domain"/>
    <property type="match status" value="1"/>
</dbReference>
<evidence type="ECO:0000256" key="8">
    <source>
        <dbReference type="ARBA" id="ARBA00023170"/>
    </source>
</evidence>
<protein>
    <submittedName>
        <fullName evidence="14">TonB-dependent receptor</fullName>
    </submittedName>
</protein>